<organism evidence="1 2">
    <name type="scientific">Bacillus weihaiensis</name>
    <dbReference type="NCBI Taxonomy" id="1547283"/>
    <lineage>
        <taxon>Bacteria</taxon>
        <taxon>Bacillati</taxon>
        <taxon>Bacillota</taxon>
        <taxon>Bacilli</taxon>
        <taxon>Bacillales</taxon>
        <taxon>Bacillaceae</taxon>
        <taxon>Bacillus</taxon>
    </lineage>
</organism>
<dbReference type="Proteomes" id="UP000181936">
    <property type="component" value="Chromosome"/>
</dbReference>
<keyword evidence="2" id="KW-1185">Reference proteome</keyword>
<gene>
    <name evidence="1" type="ORF">A9C19_17590</name>
</gene>
<sequence>MTILMSIAQEKVEIARIQRYIELIETYEADTLDMLFVLSYAKTNNIDRNLYLLNEGGYTIDDKPIERDYILGVIKQIGRDELHARAFSLYDKD</sequence>
<name>A0A1L3MVP9_9BACI</name>
<evidence type="ECO:0000313" key="2">
    <source>
        <dbReference type="Proteomes" id="UP000181936"/>
    </source>
</evidence>
<dbReference type="RefSeq" id="WP_072581198.1">
    <property type="nucleotide sequence ID" value="NZ_CP016020.1"/>
</dbReference>
<reference evidence="1 2" key="1">
    <citation type="journal article" date="2016" name="Sci. Rep.">
        <title>Complete genome sequence and transcriptomic analysis of a novel marine strain Bacillus weihaiensis reveals the mechanism of brown algae degradation.</title>
        <authorList>
            <person name="Zhu Y."/>
            <person name="Chen P."/>
            <person name="Bao Y."/>
            <person name="Men Y."/>
            <person name="Zeng Y."/>
            <person name="Yang J."/>
            <person name="Sun J."/>
            <person name="Sun Y."/>
        </authorList>
    </citation>
    <scope>NUCLEOTIDE SEQUENCE [LARGE SCALE GENOMIC DNA]</scope>
    <source>
        <strain evidence="1 2">Alg07</strain>
    </source>
</reference>
<dbReference type="OrthoDB" id="2428825at2"/>
<accession>A0A1L3MVP9</accession>
<evidence type="ECO:0000313" key="1">
    <source>
        <dbReference type="EMBL" id="APH06399.1"/>
    </source>
</evidence>
<protein>
    <submittedName>
        <fullName evidence="1">Uncharacterized protein</fullName>
    </submittedName>
</protein>
<dbReference type="EMBL" id="CP016020">
    <property type="protein sequence ID" value="APH06399.1"/>
    <property type="molecule type" value="Genomic_DNA"/>
</dbReference>
<proteinExistence type="predicted"/>
<dbReference type="KEGG" id="bwh:A9C19_17590"/>
<dbReference type="AlphaFoldDB" id="A0A1L3MVP9"/>